<dbReference type="Pfam" id="PF13349">
    <property type="entry name" value="DUF4097"/>
    <property type="match status" value="1"/>
</dbReference>
<keyword evidence="3" id="KW-1185">Reference proteome</keyword>
<dbReference type="PANTHER" id="PTHR34094:SF1">
    <property type="entry name" value="PROTEIN FAM185A"/>
    <property type="match status" value="1"/>
</dbReference>
<evidence type="ECO:0000313" key="3">
    <source>
        <dbReference type="Proteomes" id="UP000002255"/>
    </source>
</evidence>
<dbReference type="PANTHER" id="PTHR34094">
    <property type="match status" value="1"/>
</dbReference>
<reference evidence="2 3" key="2">
    <citation type="journal article" date="2010" name="Stand. Genomic Sci.">
        <title>Complete genome sequence of Xylanimonas cellulosilytica type strain (XIL07).</title>
        <authorList>
            <person name="Foster B."/>
            <person name="Pukall R."/>
            <person name="Abt B."/>
            <person name="Nolan M."/>
            <person name="Glavina Del Rio T."/>
            <person name="Chen F."/>
            <person name="Lucas S."/>
            <person name="Tice H."/>
            <person name="Pitluck S."/>
            <person name="Cheng J.-F."/>
            <person name="Chertkov O."/>
            <person name="Brettin T."/>
            <person name="Han C."/>
            <person name="Detter J.C."/>
            <person name="Bruce D."/>
            <person name="Goodwin L."/>
            <person name="Ivanova N."/>
            <person name="Mavromatis K."/>
            <person name="Pati A."/>
            <person name="Mikhailova N."/>
            <person name="Chen A."/>
            <person name="Palaniappan K."/>
            <person name="Land M."/>
            <person name="Hauser L."/>
            <person name="Chang Y.-J."/>
            <person name="Jeffries C.D."/>
            <person name="Chain P."/>
            <person name="Rohde M."/>
            <person name="Goeker M."/>
            <person name="Bristow J."/>
            <person name="Eisen J.A."/>
            <person name="Markowitz V."/>
            <person name="Hugenholtz P."/>
            <person name="Kyrpides N.C."/>
            <person name="Klenk H.-P."/>
            <person name="Lapidus A."/>
        </authorList>
    </citation>
    <scope>NUCLEOTIDE SEQUENCE [LARGE SCALE GENOMIC DNA]</scope>
    <source>
        <strain evidence="3">DSM 15894 / CECT 5975 / LMG 20990 / XIL07</strain>
    </source>
</reference>
<proteinExistence type="predicted"/>
<dbReference type="eggNOG" id="COG3595">
    <property type="taxonomic scope" value="Bacteria"/>
</dbReference>
<dbReference type="Proteomes" id="UP000002255">
    <property type="component" value="Chromosome"/>
</dbReference>
<dbReference type="AlphaFoldDB" id="D1C003"/>
<accession>D1C003</accession>
<dbReference type="STRING" id="446471.Xcel_3130"/>
<dbReference type="KEGG" id="xce:Xcel_3130"/>
<dbReference type="RefSeq" id="WP_012879873.1">
    <property type="nucleotide sequence ID" value="NC_013530.1"/>
</dbReference>
<organism evidence="2 3">
    <name type="scientific">Xylanimonas cellulosilytica (strain DSM 15894 / JCM 12276 / CECT 5975 / KCTC 9989 / LMG 20990 / NBRC 107835 / XIL07)</name>
    <dbReference type="NCBI Taxonomy" id="446471"/>
    <lineage>
        <taxon>Bacteria</taxon>
        <taxon>Bacillati</taxon>
        <taxon>Actinomycetota</taxon>
        <taxon>Actinomycetes</taxon>
        <taxon>Micrococcales</taxon>
        <taxon>Promicromonosporaceae</taxon>
        <taxon>Xylanimonas</taxon>
    </lineage>
</organism>
<dbReference type="OrthoDB" id="3252095at2"/>
<dbReference type="InterPro" id="IPR025164">
    <property type="entry name" value="Toastrack_DUF4097"/>
</dbReference>
<dbReference type="HOGENOM" id="CLU_081211_1_0_11"/>
<name>D1C003_XYLCX</name>
<evidence type="ECO:0000259" key="1">
    <source>
        <dbReference type="Pfam" id="PF13349"/>
    </source>
</evidence>
<sequence length="290" mass="29124">MPTFPAPRPLTVVVDRLAARVHVVASERDDAVVTVLPANPGRASDGRAAQETRVELTGDVLTVSGPTTLRHLVIGPQGMVTVTVEVPAGSGVAGTLAAGPLYTEGPLGAVDVKLSAGDASVEHAARIDLRSSAGSVVVGTVTGPTTVRSSAGSVRIRSVLGDATVRSSAGDVTVGSVTGSLTVTGAHGEIVVGRVRGTVEATTGSGGIRVDSLDSGVATLQTSYGSVEVGVPEGTAAWVDASTQFGQVRNRLTPSDAPSDDAATAELHVTTSYGDVVVRRPESTSPFTGV</sequence>
<evidence type="ECO:0000313" key="2">
    <source>
        <dbReference type="EMBL" id="ACZ32131.1"/>
    </source>
</evidence>
<protein>
    <recommendedName>
        <fullName evidence="1">DUF4097 domain-containing protein</fullName>
    </recommendedName>
</protein>
<dbReference type="EMBL" id="CP001821">
    <property type="protein sequence ID" value="ACZ32131.1"/>
    <property type="molecule type" value="Genomic_DNA"/>
</dbReference>
<feature type="domain" description="DUF4097" evidence="1">
    <location>
        <begin position="23"/>
        <end position="241"/>
    </location>
</feature>
<gene>
    <name evidence="2" type="ordered locus">Xcel_3130</name>
</gene>
<reference evidence="3" key="1">
    <citation type="submission" date="2009-11" db="EMBL/GenBank/DDBJ databases">
        <title>The complete chromosome of Xylanimonas cellulosilytica DSM 15894.</title>
        <authorList>
            <consortium name="US DOE Joint Genome Institute (JGI-PGF)"/>
            <person name="Lucas S."/>
            <person name="Copeland A."/>
            <person name="Lapidus A."/>
            <person name="Glavina del Rio T."/>
            <person name="Dalin E."/>
            <person name="Tice H."/>
            <person name="Bruce D."/>
            <person name="Goodwin L."/>
            <person name="Pitluck S."/>
            <person name="Kyrpides N."/>
            <person name="Mavromatis K."/>
            <person name="Ivanova N."/>
            <person name="Mikhailova N."/>
            <person name="Foster B."/>
            <person name="Clum A."/>
            <person name="Brettin T."/>
            <person name="Detter J.C."/>
            <person name="Han C."/>
            <person name="Larimer F."/>
            <person name="Land M."/>
            <person name="Hauser L."/>
            <person name="Markowitz V."/>
            <person name="Cheng J.F."/>
            <person name="Hugenholtz P."/>
            <person name="Woyke T."/>
            <person name="Wu D."/>
            <person name="Gehrich-Schroeter G."/>
            <person name="Schneider S."/>
            <person name="Pukall S.R."/>
            <person name="Klenk H.P."/>
            <person name="Eisen J.A."/>
        </authorList>
    </citation>
    <scope>NUCLEOTIDE SEQUENCE [LARGE SCALE GENOMIC DNA]</scope>
    <source>
        <strain evidence="3">DSM 15894 / CECT 5975 / LMG 20990 / XIL07</strain>
    </source>
</reference>